<dbReference type="InterPro" id="IPR003742">
    <property type="entry name" value="RlmH-like"/>
</dbReference>
<evidence type="ECO:0008006" key="6">
    <source>
        <dbReference type="Google" id="ProtNLM"/>
    </source>
</evidence>
<name>A0A381WD45_9ZZZZ</name>
<dbReference type="GO" id="GO:0032259">
    <property type="term" value="P:methylation"/>
    <property type="evidence" value="ECO:0007669"/>
    <property type="project" value="UniProtKB-KW"/>
</dbReference>
<gene>
    <name evidence="5" type="ORF">METZ01_LOCUS103226</name>
</gene>
<dbReference type="PIRSF" id="PIRSF004505">
    <property type="entry name" value="MT_bac"/>
    <property type="match status" value="1"/>
</dbReference>
<dbReference type="Pfam" id="PF02590">
    <property type="entry name" value="SPOUT_MTase"/>
    <property type="match status" value="1"/>
</dbReference>
<dbReference type="HAMAP" id="MF_00658">
    <property type="entry name" value="23SrRNA_methyltr_H"/>
    <property type="match status" value="1"/>
</dbReference>
<accession>A0A381WD45</accession>
<dbReference type="GO" id="GO:0008168">
    <property type="term" value="F:methyltransferase activity"/>
    <property type="evidence" value="ECO:0007669"/>
    <property type="project" value="UniProtKB-KW"/>
</dbReference>
<evidence type="ECO:0000313" key="5">
    <source>
        <dbReference type="EMBL" id="SVA50372.1"/>
    </source>
</evidence>
<keyword evidence="2" id="KW-0808">Transferase</keyword>
<comment type="similarity">
    <text evidence="4">Belongs to the RNA methyltransferase RlmH family.</text>
</comment>
<feature type="non-terminal residue" evidence="5">
    <location>
        <position position="1"/>
    </location>
</feature>
<evidence type="ECO:0000256" key="4">
    <source>
        <dbReference type="ARBA" id="ARBA00038303"/>
    </source>
</evidence>
<dbReference type="EMBL" id="UINC01011408">
    <property type="protein sequence ID" value="SVA50372.1"/>
    <property type="molecule type" value="Genomic_DNA"/>
</dbReference>
<dbReference type="CDD" id="cd18081">
    <property type="entry name" value="RlmH-like"/>
    <property type="match status" value="1"/>
</dbReference>
<dbReference type="PANTHER" id="PTHR33603:SF1">
    <property type="entry name" value="RIBOSOMAL RNA LARGE SUBUNIT METHYLTRANSFERASE H"/>
    <property type="match status" value="1"/>
</dbReference>
<dbReference type="Gene3D" id="3.40.1280.10">
    <property type="match status" value="1"/>
</dbReference>
<proteinExistence type="inferred from homology"/>
<dbReference type="SUPFAM" id="SSF75217">
    <property type="entry name" value="alpha/beta knot"/>
    <property type="match status" value="1"/>
</dbReference>
<protein>
    <recommendedName>
        <fullName evidence="6">23S rRNA (Pseudouridine(1915)-N(3))-methyltransferase RlmH</fullName>
    </recommendedName>
</protein>
<keyword evidence="3" id="KW-0949">S-adenosyl-L-methionine</keyword>
<reference evidence="5" key="1">
    <citation type="submission" date="2018-05" db="EMBL/GenBank/DDBJ databases">
        <authorList>
            <person name="Lanie J.A."/>
            <person name="Ng W.-L."/>
            <person name="Kazmierczak K.M."/>
            <person name="Andrzejewski T.M."/>
            <person name="Davidsen T.M."/>
            <person name="Wayne K.J."/>
            <person name="Tettelin H."/>
            <person name="Glass J.I."/>
            <person name="Rusch D."/>
            <person name="Podicherti R."/>
            <person name="Tsui H.-C.T."/>
            <person name="Winkler M.E."/>
        </authorList>
    </citation>
    <scope>NUCLEOTIDE SEQUENCE</scope>
</reference>
<dbReference type="AlphaFoldDB" id="A0A381WD45"/>
<dbReference type="GO" id="GO:0006364">
    <property type="term" value="P:rRNA processing"/>
    <property type="evidence" value="ECO:0007669"/>
    <property type="project" value="InterPro"/>
</dbReference>
<evidence type="ECO:0000256" key="2">
    <source>
        <dbReference type="ARBA" id="ARBA00022679"/>
    </source>
</evidence>
<organism evidence="5">
    <name type="scientific">marine metagenome</name>
    <dbReference type="NCBI Taxonomy" id="408172"/>
    <lineage>
        <taxon>unclassified sequences</taxon>
        <taxon>metagenomes</taxon>
        <taxon>ecological metagenomes</taxon>
    </lineage>
</organism>
<dbReference type="InterPro" id="IPR029028">
    <property type="entry name" value="Alpha/beta_knot_MTases"/>
</dbReference>
<evidence type="ECO:0000256" key="3">
    <source>
        <dbReference type="ARBA" id="ARBA00022691"/>
    </source>
</evidence>
<dbReference type="PANTHER" id="PTHR33603">
    <property type="entry name" value="METHYLTRANSFERASE"/>
    <property type="match status" value="1"/>
</dbReference>
<dbReference type="InterPro" id="IPR029026">
    <property type="entry name" value="tRNA_m1G_MTases_N"/>
</dbReference>
<keyword evidence="1" id="KW-0489">Methyltransferase</keyword>
<evidence type="ECO:0000256" key="1">
    <source>
        <dbReference type="ARBA" id="ARBA00022603"/>
    </source>
</evidence>
<sequence>VNITITAVGRMKSRPERILWDEYLRRIKWPVTLHEVEERKALKPKTLIAREAELLSRAIPRGAFVVALDKSGKAFSSRSFAQLFQDWINEKRKYITFVIGGPEGLDNTILSEVDLKLNMGDQTWPHLLVRCMLLEQIYRAQCILTNHPYHR</sequence>